<protein>
    <submittedName>
        <fullName evidence="11">Vacuolar calcium ion transporter</fullName>
    </submittedName>
</protein>
<feature type="transmembrane region" description="Helical" evidence="9">
    <location>
        <begin position="573"/>
        <end position="596"/>
    </location>
</feature>
<feature type="region of interest" description="Disordered" evidence="8">
    <location>
        <begin position="425"/>
        <end position="466"/>
    </location>
</feature>
<dbReference type="InterPro" id="IPR044880">
    <property type="entry name" value="NCX_ion-bd_dom_sf"/>
</dbReference>
<feature type="transmembrane region" description="Helical" evidence="9">
    <location>
        <begin position="186"/>
        <end position="206"/>
    </location>
</feature>
<organism evidence="11 12">
    <name type="scientific">Colletotrichum incanum</name>
    <name type="common">Soybean anthracnose fungus</name>
    <dbReference type="NCBI Taxonomy" id="1573173"/>
    <lineage>
        <taxon>Eukaryota</taxon>
        <taxon>Fungi</taxon>
        <taxon>Dikarya</taxon>
        <taxon>Ascomycota</taxon>
        <taxon>Pezizomycotina</taxon>
        <taxon>Sordariomycetes</taxon>
        <taxon>Hypocreomycetidae</taxon>
        <taxon>Glomerellales</taxon>
        <taxon>Glomerellaceae</taxon>
        <taxon>Colletotrichum</taxon>
        <taxon>Colletotrichum spaethianum species complex</taxon>
    </lineage>
</organism>
<feature type="compositionally biased region" description="Polar residues" evidence="8">
    <location>
        <begin position="12"/>
        <end position="28"/>
    </location>
</feature>
<comment type="caution">
    <text evidence="11">The sequence shown here is derived from an EMBL/GenBank/DDBJ whole genome shotgun (WGS) entry which is preliminary data.</text>
</comment>
<accession>A0A161VVW7</accession>
<dbReference type="AlphaFoldDB" id="A0A161VVW7"/>
<feature type="transmembrane region" description="Helical" evidence="9">
    <location>
        <begin position="218"/>
        <end position="239"/>
    </location>
</feature>
<dbReference type="GO" id="GO:0000329">
    <property type="term" value="C:fungal-type vacuole membrane"/>
    <property type="evidence" value="ECO:0007669"/>
    <property type="project" value="TreeGrafter"/>
</dbReference>
<comment type="subcellular location">
    <subcellularLocation>
        <location evidence="1">Endomembrane system</location>
        <topology evidence="1">Multi-pass membrane protein</topology>
    </subcellularLocation>
</comment>
<keyword evidence="7 9" id="KW-0472">Membrane</keyword>
<name>A0A161VVW7_COLIC</name>
<evidence type="ECO:0000259" key="10">
    <source>
        <dbReference type="Pfam" id="PF01699"/>
    </source>
</evidence>
<dbReference type="Pfam" id="PF01699">
    <property type="entry name" value="Na_Ca_ex"/>
    <property type="match status" value="2"/>
</dbReference>
<feature type="transmembrane region" description="Helical" evidence="9">
    <location>
        <begin position="636"/>
        <end position="658"/>
    </location>
</feature>
<feature type="transmembrane region" description="Helical" evidence="9">
    <location>
        <begin position="161"/>
        <end position="180"/>
    </location>
</feature>
<feature type="transmembrane region" description="Helical" evidence="9">
    <location>
        <begin position="603"/>
        <end position="630"/>
    </location>
</feature>
<dbReference type="Gene3D" id="1.20.1420.30">
    <property type="entry name" value="NCX, central ion-binding region"/>
    <property type="match status" value="2"/>
</dbReference>
<feature type="region of interest" description="Disordered" evidence="8">
    <location>
        <begin position="498"/>
        <end position="526"/>
    </location>
</feature>
<keyword evidence="5 9" id="KW-1133">Transmembrane helix</keyword>
<feature type="domain" description="Sodium/calcium exchanger membrane region" evidence="10">
    <location>
        <begin position="186"/>
        <end position="357"/>
    </location>
</feature>
<dbReference type="InterPro" id="IPR004713">
    <property type="entry name" value="CaH_exchang"/>
</dbReference>
<keyword evidence="12" id="KW-1185">Reference proteome</keyword>
<evidence type="ECO:0000313" key="12">
    <source>
        <dbReference type="Proteomes" id="UP000076584"/>
    </source>
</evidence>
<reference evidence="11 12" key="1">
    <citation type="submission" date="2015-06" db="EMBL/GenBank/DDBJ databases">
        <title>Survival trade-offs in plant roots during colonization by closely related pathogenic and mutualistic fungi.</title>
        <authorList>
            <person name="Hacquard S."/>
            <person name="Kracher B."/>
            <person name="Hiruma K."/>
            <person name="Weinman A."/>
            <person name="Muench P."/>
            <person name="Garrido Oter R."/>
            <person name="Ver Loren van Themaat E."/>
            <person name="Dallerey J.-F."/>
            <person name="Damm U."/>
            <person name="Henrissat B."/>
            <person name="Lespinet O."/>
            <person name="Thon M."/>
            <person name="Kemen E."/>
            <person name="McHardy A.C."/>
            <person name="Schulze-Lefert P."/>
            <person name="O'Connell R.J."/>
        </authorList>
    </citation>
    <scope>NUCLEOTIDE SEQUENCE [LARGE SCALE GENOMIC DNA]</scope>
    <source>
        <strain evidence="11 12">MAFF 238704</strain>
    </source>
</reference>
<evidence type="ECO:0000256" key="6">
    <source>
        <dbReference type="ARBA" id="ARBA00023065"/>
    </source>
</evidence>
<keyword evidence="3" id="KW-0813">Transport</keyword>
<evidence type="ECO:0000256" key="4">
    <source>
        <dbReference type="ARBA" id="ARBA00022692"/>
    </source>
</evidence>
<evidence type="ECO:0000256" key="5">
    <source>
        <dbReference type="ARBA" id="ARBA00022989"/>
    </source>
</evidence>
<evidence type="ECO:0000256" key="7">
    <source>
        <dbReference type="ARBA" id="ARBA00023136"/>
    </source>
</evidence>
<feature type="non-terminal residue" evidence="11">
    <location>
        <position position="1"/>
    </location>
</feature>
<evidence type="ECO:0000256" key="8">
    <source>
        <dbReference type="SAM" id="MobiDB-lite"/>
    </source>
</evidence>
<feature type="transmembrane region" description="Helical" evidence="9">
    <location>
        <begin position="270"/>
        <end position="291"/>
    </location>
</feature>
<dbReference type="PANTHER" id="PTHR31503">
    <property type="entry name" value="VACUOLAR CALCIUM ION TRANSPORTER"/>
    <property type="match status" value="1"/>
</dbReference>
<evidence type="ECO:0000313" key="11">
    <source>
        <dbReference type="EMBL" id="KZL86884.1"/>
    </source>
</evidence>
<sequence length="696" mass="75131">LAENASHKRRTSNVFSPSRNRSSPTIARSSMEAVYPNSVTLLDQRNDQTTLEHRYEEEGELTSAQSAYKVTPGEDEDQDEYACASETGTGHLLGNYTQIVPARCQCFSSRMRGIRRLLSFSGAAGPEASLITDAPSTGEYRPLPQHGIWSWTQKAIRATMFSSWLNGLLVFVPVGLWAFLSDRAPLVVFVTNGVAIVPLSSLLTGATEMIAEDAGDTVGALLNITLGNLVELILFMYVMPGIHHYGGESRADVFSVALKHKQVHVVQASILGSMLVNLLPILGAALCVNGLRHEDPVLNVVETQFLSCLLFVSVFVLLIPAAFNSTLDEIKGADAAKLRMSRASAIVVLFIYILYFVHELRAHTPPSSYNPTLSQAADIERYPATLPRSVSLDPPALPSRTISFVDQGSRRQNQAMAGDEEPHIELGSIDASNSNPSSDDETSEAMRGRKALKSGTCSSRSSSCDNVVCSRNRSLSRSTTSSTGCRRSRNFSTISSDRQTLLRPGLTRRRSSRCSGTGGSNADLERTIPRRSNGEKALSVLVLMISSALMSMCAEFLVGTIDEVTHQGHLSESFIGLIILPIVGNVAEFVTVVTVAHREKLDLAVAVAVGSSVQIALCVAPLTIVAAWIMTRELSLRFSLFNAAALVGAAVLVNFFFLSDTSSVLRMSRLKGALMCACYVIVGIGAFLTPGFDTEV</sequence>
<gene>
    <name evidence="11" type="ORF">CI238_09208</name>
</gene>
<keyword evidence="6" id="KW-0406">Ion transport</keyword>
<dbReference type="GO" id="GO:0012505">
    <property type="term" value="C:endomembrane system"/>
    <property type="evidence" value="ECO:0007669"/>
    <property type="project" value="UniProtKB-SubCell"/>
</dbReference>
<feature type="transmembrane region" description="Helical" evidence="9">
    <location>
        <begin position="538"/>
        <end position="561"/>
    </location>
</feature>
<comment type="similarity">
    <text evidence="2">Belongs to the Ca(2+):cation antiporter (CaCA) (TC 2.A.19) family.</text>
</comment>
<feature type="transmembrane region" description="Helical" evidence="9">
    <location>
        <begin position="670"/>
        <end position="692"/>
    </location>
</feature>
<evidence type="ECO:0000256" key="1">
    <source>
        <dbReference type="ARBA" id="ARBA00004127"/>
    </source>
</evidence>
<feature type="region of interest" description="Disordered" evidence="8">
    <location>
        <begin position="1"/>
        <end position="32"/>
    </location>
</feature>
<dbReference type="InterPro" id="IPR004837">
    <property type="entry name" value="NaCa_Exmemb"/>
</dbReference>
<evidence type="ECO:0000256" key="3">
    <source>
        <dbReference type="ARBA" id="ARBA00022448"/>
    </source>
</evidence>
<feature type="transmembrane region" description="Helical" evidence="9">
    <location>
        <begin position="343"/>
        <end position="360"/>
    </location>
</feature>
<evidence type="ECO:0000256" key="2">
    <source>
        <dbReference type="ARBA" id="ARBA00008170"/>
    </source>
</evidence>
<proteinExistence type="inferred from homology"/>
<feature type="transmembrane region" description="Helical" evidence="9">
    <location>
        <begin position="303"/>
        <end position="323"/>
    </location>
</feature>
<dbReference type="Proteomes" id="UP000076584">
    <property type="component" value="Unassembled WGS sequence"/>
</dbReference>
<dbReference type="PANTHER" id="PTHR31503:SF18">
    <property type="entry name" value="CA(2+)_H(+) EXCHANGER, PUTATIVE (EUROFUNG)-RELATED"/>
    <property type="match status" value="1"/>
</dbReference>
<dbReference type="GO" id="GO:0015369">
    <property type="term" value="F:calcium:proton antiporter activity"/>
    <property type="evidence" value="ECO:0007669"/>
    <property type="project" value="TreeGrafter"/>
</dbReference>
<feature type="domain" description="Sodium/calcium exchanger membrane region" evidence="10">
    <location>
        <begin position="539"/>
        <end position="682"/>
    </location>
</feature>
<feature type="region of interest" description="Disordered" evidence="8">
    <location>
        <begin position="56"/>
        <end position="81"/>
    </location>
</feature>
<dbReference type="EMBL" id="LFIW01000357">
    <property type="protein sequence ID" value="KZL86884.1"/>
    <property type="molecule type" value="Genomic_DNA"/>
</dbReference>
<dbReference type="GO" id="GO:0006874">
    <property type="term" value="P:intracellular calcium ion homeostasis"/>
    <property type="evidence" value="ECO:0007669"/>
    <property type="project" value="TreeGrafter"/>
</dbReference>
<evidence type="ECO:0000256" key="9">
    <source>
        <dbReference type="SAM" id="Phobius"/>
    </source>
</evidence>
<keyword evidence="4 9" id="KW-0812">Transmembrane</keyword>